<keyword evidence="3" id="KW-0479">Metal-binding</keyword>
<proteinExistence type="inferred from homology"/>
<dbReference type="OrthoDB" id="3039123at2759"/>
<comment type="caution">
    <text evidence="9">The sequence shown here is derived from an EMBL/GenBank/DDBJ whole genome shotgun (WGS) entry which is preliminary data.</text>
</comment>
<dbReference type="Pfam" id="PF07519">
    <property type="entry name" value="Tannase"/>
    <property type="match status" value="1"/>
</dbReference>
<evidence type="ECO:0000256" key="3">
    <source>
        <dbReference type="ARBA" id="ARBA00022723"/>
    </source>
</evidence>
<sequence length="517" mass="55417">MQYLTALGGTAALLLPALVSAASDVNATCSPDVIPTPELFGGQILSLTATSLINYGGNISLCNITVQYTHPGQDDKINVYVFLPLVENWNERFLGSGGGGYRMRSADSVLVENVAKGYAVAATDAGHDWTVDSSESWALLSPGNVNAPLLNNFAAVALEDATILGKAITTSFYAQEPKYSYWSGCSTGGRQGLMLAQRFPTLYDGILATAPAINWAKFLVAEYWPQFVMDQLGVYPTPCEFNATITAAIEACDGLDGVEDGIIADPTNCDFDPLSTVGRQFTCGDASGTVSEEAATILQKAWEGARTKDGNFSWYGLSPDASISGLVNTTCSGTDCTGTPFYISQEWIEFFIKRGDPNFDIANISHAEYDAIFHRSVNQYKSIMSTDDPDLSGFKESGGKMITWHGLADQLIFPEGTTDYYEKVLELDPAAPDFYRYFKAPGVGHCRGGVGPIPTKAFDSLVAWVEEGVAPETLPASTTVNGNATRELSLCPYPLVAAYKGGDILKASSYECSASFK</sequence>
<dbReference type="PANTHER" id="PTHR33938">
    <property type="entry name" value="FERULOYL ESTERASE B-RELATED"/>
    <property type="match status" value="1"/>
</dbReference>
<name>A0A8H4IN48_9PEZI</name>
<dbReference type="InterPro" id="IPR011118">
    <property type="entry name" value="Tannase/feruloyl_esterase"/>
</dbReference>
<dbReference type="SUPFAM" id="SSF53474">
    <property type="entry name" value="alpha/beta-Hydrolases"/>
    <property type="match status" value="1"/>
</dbReference>
<dbReference type="EC" id="3.1.1.-" evidence="8"/>
<keyword evidence="2" id="KW-0719">Serine esterase</keyword>
<evidence type="ECO:0000256" key="8">
    <source>
        <dbReference type="RuleBase" id="RU361238"/>
    </source>
</evidence>
<accession>A0A8H4IN48</accession>
<dbReference type="PANTHER" id="PTHR33938:SF8">
    <property type="entry name" value="CARBOXYLIC ESTER HYDROLASE"/>
    <property type="match status" value="1"/>
</dbReference>
<evidence type="ECO:0000256" key="5">
    <source>
        <dbReference type="ARBA" id="ARBA00022801"/>
    </source>
</evidence>
<keyword evidence="10" id="KW-1185">Reference proteome</keyword>
<comment type="similarity">
    <text evidence="1 8">Belongs to the tannase family.</text>
</comment>
<evidence type="ECO:0000256" key="4">
    <source>
        <dbReference type="ARBA" id="ARBA00022729"/>
    </source>
</evidence>
<dbReference type="InterPro" id="IPR029058">
    <property type="entry name" value="AB_hydrolase_fold"/>
</dbReference>
<evidence type="ECO:0000256" key="7">
    <source>
        <dbReference type="ARBA" id="ARBA00023157"/>
    </source>
</evidence>
<evidence type="ECO:0000313" key="9">
    <source>
        <dbReference type="EMBL" id="KAF4303869.1"/>
    </source>
</evidence>
<keyword evidence="6" id="KW-0106">Calcium</keyword>
<dbReference type="GO" id="GO:0030600">
    <property type="term" value="F:feruloyl esterase activity"/>
    <property type="evidence" value="ECO:0007669"/>
    <property type="project" value="UniProtKB-ARBA"/>
</dbReference>
<keyword evidence="5 8" id="KW-0378">Hydrolase</keyword>
<dbReference type="GO" id="GO:0046872">
    <property type="term" value="F:metal ion binding"/>
    <property type="evidence" value="ECO:0007669"/>
    <property type="project" value="UniProtKB-KW"/>
</dbReference>
<dbReference type="AlphaFoldDB" id="A0A8H4IN48"/>
<keyword evidence="4 8" id="KW-0732">Signal</keyword>
<evidence type="ECO:0000313" key="10">
    <source>
        <dbReference type="Proteomes" id="UP000572817"/>
    </source>
</evidence>
<dbReference type="Gene3D" id="3.40.50.1820">
    <property type="entry name" value="alpha/beta hydrolase"/>
    <property type="match status" value="1"/>
</dbReference>
<feature type="signal peptide" evidence="8">
    <location>
        <begin position="1"/>
        <end position="21"/>
    </location>
</feature>
<dbReference type="EMBL" id="WWBZ02000051">
    <property type="protein sequence ID" value="KAF4303869.1"/>
    <property type="molecule type" value="Genomic_DNA"/>
</dbReference>
<evidence type="ECO:0000256" key="2">
    <source>
        <dbReference type="ARBA" id="ARBA00022487"/>
    </source>
</evidence>
<gene>
    <name evidence="9" type="ORF">GTA08_BOTSDO07871</name>
</gene>
<feature type="chain" id="PRO_5034543364" description="Carboxylic ester hydrolase" evidence="8">
    <location>
        <begin position="22"/>
        <end position="517"/>
    </location>
</feature>
<protein>
    <recommendedName>
        <fullName evidence="8">Carboxylic ester hydrolase</fullName>
        <ecNumber evidence="8">3.1.1.-</ecNumber>
    </recommendedName>
</protein>
<dbReference type="Proteomes" id="UP000572817">
    <property type="component" value="Unassembled WGS sequence"/>
</dbReference>
<reference evidence="9" key="1">
    <citation type="submission" date="2020-04" db="EMBL/GenBank/DDBJ databases">
        <title>Genome Assembly and Annotation of Botryosphaeria dothidea sdau 11-99, a Latent Pathogen of Apple Fruit Ring Rot in China.</title>
        <authorList>
            <person name="Yu C."/>
            <person name="Diao Y."/>
            <person name="Lu Q."/>
            <person name="Zhao J."/>
            <person name="Cui S."/>
            <person name="Peng C."/>
            <person name="He B."/>
            <person name="Liu H."/>
        </authorList>
    </citation>
    <scope>NUCLEOTIDE SEQUENCE [LARGE SCALE GENOMIC DNA]</scope>
    <source>
        <strain evidence="9">Sdau11-99</strain>
    </source>
</reference>
<evidence type="ECO:0000256" key="6">
    <source>
        <dbReference type="ARBA" id="ARBA00022837"/>
    </source>
</evidence>
<organism evidence="9 10">
    <name type="scientific">Botryosphaeria dothidea</name>
    <dbReference type="NCBI Taxonomy" id="55169"/>
    <lineage>
        <taxon>Eukaryota</taxon>
        <taxon>Fungi</taxon>
        <taxon>Dikarya</taxon>
        <taxon>Ascomycota</taxon>
        <taxon>Pezizomycotina</taxon>
        <taxon>Dothideomycetes</taxon>
        <taxon>Dothideomycetes incertae sedis</taxon>
        <taxon>Botryosphaeriales</taxon>
        <taxon>Botryosphaeriaceae</taxon>
        <taxon>Botryosphaeria</taxon>
    </lineage>
</organism>
<evidence type="ECO:0000256" key="1">
    <source>
        <dbReference type="ARBA" id="ARBA00006249"/>
    </source>
</evidence>
<keyword evidence="7" id="KW-1015">Disulfide bond</keyword>